<reference evidence="1" key="1">
    <citation type="submission" date="2020-07" db="EMBL/GenBank/DDBJ databases">
        <title>Multicomponent nature underlies the extraordinary mechanical properties of spider dragline silk.</title>
        <authorList>
            <person name="Kono N."/>
            <person name="Nakamura H."/>
            <person name="Mori M."/>
            <person name="Yoshida Y."/>
            <person name="Ohtoshi R."/>
            <person name="Malay A.D."/>
            <person name="Moran D.A.P."/>
            <person name="Tomita M."/>
            <person name="Numata K."/>
            <person name="Arakawa K."/>
        </authorList>
    </citation>
    <scope>NUCLEOTIDE SEQUENCE</scope>
</reference>
<comment type="caution">
    <text evidence="1">The sequence shown here is derived from an EMBL/GenBank/DDBJ whole genome shotgun (WGS) entry which is preliminary data.</text>
</comment>
<proteinExistence type="predicted"/>
<name>A0A8X6LDV5_TRICU</name>
<evidence type="ECO:0000313" key="1">
    <source>
        <dbReference type="EMBL" id="GFR06145.1"/>
    </source>
</evidence>
<protein>
    <submittedName>
        <fullName evidence="1">Uncharacterized protein</fullName>
    </submittedName>
</protein>
<dbReference type="Proteomes" id="UP000887116">
    <property type="component" value="Unassembled WGS sequence"/>
</dbReference>
<evidence type="ECO:0000313" key="2">
    <source>
        <dbReference type="Proteomes" id="UP000887116"/>
    </source>
</evidence>
<keyword evidence="2" id="KW-1185">Reference proteome</keyword>
<gene>
    <name evidence="1" type="ORF">TNCT_216991</name>
</gene>
<dbReference type="AlphaFoldDB" id="A0A8X6LDV5"/>
<feature type="non-terminal residue" evidence="1">
    <location>
        <position position="1"/>
    </location>
</feature>
<sequence>CLRKFSQHVQCKNVIANFFLSQRRVTAVAKCRSSELLADASRVRVMVPLR</sequence>
<dbReference type="EMBL" id="BMAO01016082">
    <property type="protein sequence ID" value="GFR06145.1"/>
    <property type="molecule type" value="Genomic_DNA"/>
</dbReference>
<organism evidence="1 2">
    <name type="scientific">Trichonephila clavata</name>
    <name type="common">Joro spider</name>
    <name type="synonym">Nephila clavata</name>
    <dbReference type="NCBI Taxonomy" id="2740835"/>
    <lineage>
        <taxon>Eukaryota</taxon>
        <taxon>Metazoa</taxon>
        <taxon>Ecdysozoa</taxon>
        <taxon>Arthropoda</taxon>
        <taxon>Chelicerata</taxon>
        <taxon>Arachnida</taxon>
        <taxon>Araneae</taxon>
        <taxon>Araneomorphae</taxon>
        <taxon>Entelegynae</taxon>
        <taxon>Araneoidea</taxon>
        <taxon>Nephilidae</taxon>
        <taxon>Trichonephila</taxon>
    </lineage>
</organism>
<accession>A0A8X6LDV5</accession>